<evidence type="ECO:0000313" key="1">
    <source>
        <dbReference type="EMBL" id="CAH2035907.1"/>
    </source>
</evidence>
<sequence>MGPQWKNSRLIEEEELRFCVFFFSLPPLTQSITNEALKWLRFLLMKFNPSARSITNGAFKG</sequence>
<proteinExistence type="predicted"/>
<dbReference type="EMBL" id="OU466857">
    <property type="protein sequence ID" value="CAH2035907.1"/>
    <property type="molecule type" value="Genomic_DNA"/>
</dbReference>
<dbReference type="Proteomes" id="UP000836841">
    <property type="component" value="Chromosome 1"/>
</dbReference>
<name>A0AAU9RBE5_THLAR</name>
<accession>A0AAU9RBE5</accession>
<organism evidence="1 2">
    <name type="scientific">Thlaspi arvense</name>
    <name type="common">Field penny-cress</name>
    <dbReference type="NCBI Taxonomy" id="13288"/>
    <lineage>
        <taxon>Eukaryota</taxon>
        <taxon>Viridiplantae</taxon>
        <taxon>Streptophyta</taxon>
        <taxon>Embryophyta</taxon>
        <taxon>Tracheophyta</taxon>
        <taxon>Spermatophyta</taxon>
        <taxon>Magnoliopsida</taxon>
        <taxon>eudicotyledons</taxon>
        <taxon>Gunneridae</taxon>
        <taxon>Pentapetalae</taxon>
        <taxon>rosids</taxon>
        <taxon>malvids</taxon>
        <taxon>Brassicales</taxon>
        <taxon>Brassicaceae</taxon>
        <taxon>Thlaspideae</taxon>
        <taxon>Thlaspi</taxon>
    </lineage>
</organism>
<evidence type="ECO:0000313" key="2">
    <source>
        <dbReference type="Proteomes" id="UP000836841"/>
    </source>
</evidence>
<dbReference type="AlphaFoldDB" id="A0AAU9RBE5"/>
<reference evidence="1 2" key="1">
    <citation type="submission" date="2022-03" db="EMBL/GenBank/DDBJ databases">
        <authorList>
            <person name="Nunn A."/>
            <person name="Chopra R."/>
            <person name="Nunn A."/>
            <person name="Contreras Garrido A."/>
        </authorList>
    </citation>
    <scope>NUCLEOTIDE SEQUENCE [LARGE SCALE GENOMIC DNA]</scope>
</reference>
<protein>
    <submittedName>
        <fullName evidence="1">Uncharacterized protein</fullName>
    </submittedName>
</protein>
<gene>
    <name evidence="1" type="ORF">TAV2_LOCUS2088</name>
</gene>
<keyword evidence="2" id="KW-1185">Reference proteome</keyword>